<dbReference type="Gene3D" id="1.20.120.520">
    <property type="entry name" value="nmb1532 protein domain like"/>
    <property type="match status" value="1"/>
</dbReference>
<protein>
    <submittedName>
        <fullName evidence="2">Hemerythrin domain-containing protein</fullName>
    </submittedName>
</protein>
<dbReference type="Pfam" id="PF01814">
    <property type="entry name" value="Hemerythrin"/>
    <property type="match status" value="1"/>
</dbReference>
<evidence type="ECO:0000313" key="3">
    <source>
        <dbReference type="Proteomes" id="UP000541185"/>
    </source>
</evidence>
<dbReference type="PANTHER" id="PTHR35585:SF1">
    <property type="entry name" value="HHE DOMAIN PROTEIN (AFU_ORTHOLOGUE AFUA_4G00730)"/>
    <property type="match status" value="1"/>
</dbReference>
<comment type="caution">
    <text evidence="2">The sequence shown here is derived from an EMBL/GenBank/DDBJ whole genome shotgun (WGS) entry which is preliminary data.</text>
</comment>
<organism evidence="2 3">
    <name type="scientific">Ramlibacter agri</name>
    <dbReference type="NCBI Taxonomy" id="2728837"/>
    <lineage>
        <taxon>Bacteria</taxon>
        <taxon>Pseudomonadati</taxon>
        <taxon>Pseudomonadota</taxon>
        <taxon>Betaproteobacteria</taxon>
        <taxon>Burkholderiales</taxon>
        <taxon>Comamonadaceae</taxon>
        <taxon>Ramlibacter</taxon>
    </lineage>
</organism>
<gene>
    <name evidence="2" type="ORF">HHL11_07325</name>
</gene>
<feature type="domain" description="Hemerythrin-like" evidence="1">
    <location>
        <begin position="13"/>
        <end position="127"/>
    </location>
</feature>
<dbReference type="Proteomes" id="UP000541185">
    <property type="component" value="Unassembled WGS sequence"/>
</dbReference>
<dbReference type="PANTHER" id="PTHR35585">
    <property type="entry name" value="HHE DOMAIN PROTEIN (AFU_ORTHOLOGUE AFUA_4G00730)"/>
    <property type="match status" value="1"/>
</dbReference>
<accession>A0A848GZ03</accession>
<sequence length="205" mass="22639">MSPLLAQLSPSVTNLIRLDHTHVLSAFHQYEIGSSDRLKRGLADSVCLAIELHTQLEEEVFYPALRVVADTEMLRKSTPEHDEMRGLIARLRAMTVSDPVYDDTFFELMRHVMHHVADEETLLLPAAERLIPEQLAELGARFNKRRLELAAPRTPELAASFARSLSAGTLLAAGGAVLAGAHLLTRHRLGERGLGLGRGRSARPI</sequence>
<dbReference type="AlphaFoldDB" id="A0A848GZ03"/>
<dbReference type="InterPro" id="IPR012312">
    <property type="entry name" value="Hemerythrin-like"/>
</dbReference>
<evidence type="ECO:0000313" key="2">
    <source>
        <dbReference type="EMBL" id="NML43554.1"/>
    </source>
</evidence>
<reference evidence="2 3" key="1">
    <citation type="submission" date="2020-04" db="EMBL/GenBank/DDBJ databases">
        <title>Ramlibacter sp. G-1-2-2 isolated from soil.</title>
        <authorList>
            <person name="Dahal R.H."/>
        </authorList>
    </citation>
    <scope>NUCLEOTIDE SEQUENCE [LARGE SCALE GENOMIC DNA]</scope>
    <source>
        <strain evidence="2 3">G-1-2-2</strain>
    </source>
</reference>
<evidence type="ECO:0000259" key="1">
    <source>
        <dbReference type="Pfam" id="PF01814"/>
    </source>
</evidence>
<proteinExistence type="predicted"/>
<name>A0A848GZ03_9BURK</name>
<dbReference type="EMBL" id="JABBFX010000001">
    <property type="protein sequence ID" value="NML43554.1"/>
    <property type="molecule type" value="Genomic_DNA"/>
</dbReference>
<keyword evidence="3" id="KW-1185">Reference proteome</keyword>